<evidence type="ECO:0000313" key="6">
    <source>
        <dbReference type="EMBL" id="EKC54693.1"/>
    </source>
</evidence>
<dbReference type="InterPro" id="IPR050239">
    <property type="entry name" value="Sigma-70_RNA_pol_init_factors"/>
</dbReference>
<keyword evidence="2" id="KW-0731">Sigma factor</keyword>
<name>K1SBA2_9ZZZZ</name>
<evidence type="ECO:0000259" key="5">
    <source>
        <dbReference type="PROSITE" id="PS00715"/>
    </source>
</evidence>
<dbReference type="InterPro" id="IPR007630">
    <property type="entry name" value="RNA_pol_sigma70_r4"/>
</dbReference>
<dbReference type="Gene3D" id="1.10.601.10">
    <property type="entry name" value="RNA Polymerase Primary Sigma Factor"/>
    <property type="match status" value="1"/>
</dbReference>
<dbReference type="InterPro" id="IPR036388">
    <property type="entry name" value="WH-like_DNA-bd_sf"/>
</dbReference>
<dbReference type="PRINTS" id="PR00046">
    <property type="entry name" value="SIGMA70FCT"/>
</dbReference>
<dbReference type="GO" id="GO:0006352">
    <property type="term" value="P:DNA-templated transcription initiation"/>
    <property type="evidence" value="ECO:0007669"/>
    <property type="project" value="InterPro"/>
</dbReference>
<dbReference type="InterPro" id="IPR013324">
    <property type="entry name" value="RNA_pol_sigma_r3/r4-like"/>
</dbReference>
<evidence type="ECO:0000256" key="3">
    <source>
        <dbReference type="ARBA" id="ARBA00023125"/>
    </source>
</evidence>
<dbReference type="NCBIfam" id="TIGR02937">
    <property type="entry name" value="sigma70-ECF"/>
    <property type="match status" value="1"/>
</dbReference>
<keyword evidence="3" id="KW-0238">DNA-binding</keyword>
<evidence type="ECO:0000256" key="1">
    <source>
        <dbReference type="ARBA" id="ARBA00023015"/>
    </source>
</evidence>
<proteinExistence type="predicted"/>
<protein>
    <submittedName>
        <fullName evidence="6">RNA polymerase, sigma 70 subunit, RpoD subfamily</fullName>
    </submittedName>
</protein>
<sequence length="513" mass="60029">MNPEIKVIKDIRKGNKSLENNLLTCLYPLCGKTYKKFKFMNIDEETFKSLFFREVKRTIYNMDLNKISNVTFEKYFSCLFQNKLFEYASKLTELGDYSVVTNYINSNCKNTQNKEEILKNLNSLSLLLKKINCFNEKVLLGVYKESRKLRTYIVQILNELEDDELDVLKNNEHLWKMLSFYFELNNIYLEDDIALEIPVNEEEEENISTEYDTNLVKQYFKEIGKYKILTAPLEKELFIKYKNGDMKARELLINSNLRLVASIARKYLGRGISYMDLIQAGNLGLIDAVENFDVDRGFRFTTFATARIIRPILQEIEKHGRNIKLPNKIYTDIQKLTKITRELTIDLKREPTLEELAQKMDKSVTEIAELKLIKDDTVSLNKSVTEEDDAVLLDFIKSDENVEEQVMISSVATDLMDFINSGILEPRERDVITYRYGLNGKTPLQLEEIGKILNISRQRVCVIEQKALKKLRIAIKRTSLKELDSAKTFDNREQKLLRFDPARFRNNKQKNNT</sequence>
<dbReference type="Pfam" id="PF04539">
    <property type="entry name" value="Sigma70_r3"/>
    <property type="match status" value="1"/>
</dbReference>
<keyword evidence="1" id="KW-0805">Transcription regulation</keyword>
<dbReference type="InterPro" id="IPR013325">
    <property type="entry name" value="RNA_pol_sigma_r2"/>
</dbReference>
<dbReference type="EMBL" id="AJWZ01008227">
    <property type="protein sequence ID" value="EKC54693.1"/>
    <property type="molecule type" value="Genomic_DNA"/>
</dbReference>
<gene>
    <name evidence="6" type="ORF">OBE_11923</name>
</gene>
<dbReference type="Gene3D" id="1.10.10.10">
    <property type="entry name" value="Winged helix-like DNA-binding domain superfamily/Winged helix DNA-binding domain"/>
    <property type="match status" value="2"/>
</dbReference>
<dbReference type="SUPFAM" id="SSF88659">
    <property type="entry name" value="Sigma3 and sigma4 domains of RNA polymerase sigma factors"/>
    <property type="match status" value="2"/>
</dbReference>
<evidence type="ECO:0000256" key="2">
    <source>
        <dbReference type="ARBA" id="ARBA00023082"/>
    </source>
</evidence>
<dbReference type="Pfam" id="PF04542">
    <property type="entry name" value="Sigma70_r2"/>
    <property type="match status" value="1"/>
</dbReference>
<comment type="caution">
    <text evidence="6">The sequence shown here is derived from an EMBL/GenBank/DDBJ whole genome shotgun (WGS) entry which is preliminary data.</text>
</comment>
<dbReference type="Pfam" id="PF04545">
    <property type="entry name" value="Sigma70_r4"/>
    <property type="match status" value="1"/>
</dbReference>
<organism evidence="6">
    <name type="scientific">human gut metagenome</name>
    <dbReference type="NCBI Taxonomy" id="408170"/>
    <lineage>
        <taxon>unclassified sequences</taxon>
        <taxon>metagenomes</taxon>
        <taxon>organismal metagenomes</taxon>
    </lineage>
</organism>
<feature type="domain" description="RNA polymerase sigma-70" evidence="5">
    <location>
        <begin position="276"/>
        <end position="289"/>
    </location>
</feature>
<keyword evidence="4" id="KW-0804">Transcription</keyword>
<dbReference type="InterPro" id="IPR000943">
    <property type="entry name" value="RNA_pol_sigma70"/>
</dbReference>
<dbReference type="PANTHER" id="PTHR30603:SF47">
    <property type="entry name" value="RNA POLYMERASE SIGMA FACTOR SIGD, CHLOROPLASTIC"/>
    <property type="match status" value="1"/>
</dbReference>
<dbReference type="GO" id="GO:0003677">
    <property type="term" value="F:DNA binding"/>
    <property type="evidence" value="ECO:0007669"/>
    <property type="project" value="UniProtKB-KW"/>
</dbReference>
<dbReference type="GO" id="GO:0016987">
    <property type="term" value="F:sigma factor activity"/>
    <property type="evidence" value="ECO:0007669"/>
    <property type="project" value="UniProtKB-KW"/>
</dbReference>
<dbReference type="InterPro" id="IPR007624">
    <property type="entry name" value="RNA_pol_sigma70_r3"/>
</dbReference>
<accession>K1SBA2</accession>
<evidence type="ECO:0000256" key="4">
    <source>
        <dbReference type="ARBA" id="ARBA00023163"/>
    </source>
</evidence>
<dbReference type="InterPro" id="IPR014284">
    <property type="entry name" value="RNA_pol_sigma-70_dom"/>
</dbReference>
<dbReference type="SUPFAM" id="SSF88946">
    <property type="entry name" value="Sigma2 domain of RNA polymerase sigma factors"/>
    <property type="match status" value="1"/>
</dbReference>
<dbReference type="InterPro" id="IPR007627">
    <property type="entry name" value="RNA_pol_sigma70_r2"/>
</dbReference>
<dbReference type="CDD" id="cd06171">
    <property type="entry name" value="Sigma70_r4"/>
    <property type="match status" value="1"/>
</dbReference>
<reference evidence="6" key="1">
    <citation type="journal article" date="2013" name="Environ. Microbiol.">
        <title>Microbiota from the distal guts of lean and obese adolescents exhibit partial functional redundancy besides clear differences in community structure.</title>
        <authorList>
            <person name="Ferrer M."/>
            <person name="Ruiz A."/>
            <person name="Lanza F."/>
            <person name="Haange S.B."/>
            <person name="Oberbach A."/>
            <person name="Till H."/>
            <person name="Bargiela R."/>
            <person name="Campoy C."/>
            <person name="Segura M.T."/>
            <person name="Richter M."/>
            <person name="von Bergen M."/>
            <person name="Seifert J."/>
            <person name="Suarez A."/>
        </authorList>
    </citation>
    <scope>NUCLEOTIDE SEQUENCE</scope>
</reference>
<dbReference type="PANTHER" id="PTHR30603">
    <property type="entry name" value="RNA POLYMERASE SIGMA FACTOR RPO"/>
    <property type="match status" value="1"/>
</dbReference>
<dbReference type="AlphaFoldDB" id="K1SBA2"/>
<dbReference type="PROSITE" id="PS00715">
    <property type="entry name" value="SIGMA70_1"/>
    <property type="match status" value="1"/>
</dbReference>